<gene>
    <name evidence="7" type="ORF">KUTeg_018899</name>
</gene>
<evidence type="ECO:0000256" key="5">
    <source>
        <dbReference type="ARBA" id="ARBA00022840"/>
    </source>
</evidence>
<evidence type="ECO:0000256" key="2">
    <source>
        <dbReference type="ARBA" id="ARBA00022679"/>
    </source>
</evidence>
<organism evidence="7 8">
    <name type="scientific">Tegillarca granosa</name>
    <name type="common">Malaysian cockle</name>
    <name type="synonym">Anadara granosa</name>
    <dbReference type="NCBI Taxonomy" id="220873"/>
    <lineage>
        <taxon>Eukaryota</taxon>
        <taxon>Metazoa</taxon>
        <taxon>Spiralia</taxon>
        <taxon>Lophotrochozoa</taxon>
        <taxon>Mollusca</taxon>
        <taxon>Bivalvia</taxon>
        <taxon>Autobranchia</taxon>
        <taxon>Pteriomorphia</taxon>
        <taxon>Arcoida</taxon>
        <taxon>Arcoidea</taxon>
        <taxon>Arcidae</taxon>
        <taxon>Tegillarca</taxon>
    </lineage>
</organism>
<keyword evidence="3" id="KW-0547">Nucleotide-binding</keyword>
<dbReference type="InterPro" id="IPR004166">
    <property type="entry name" value="a-kinase_dom"/>
</dbReference>
<evidence type="ECO:0000256" key="3">
    <source>
        <dbReference type="ARBA" id="ARBA00022741"/>
    </source>
</evidence>
<dbReference type="PANTHER" id="PTHR45992">
    <property type="entry name" value="EUKARYOTIC ELONGATION FACTOR 2 KINASE-RELATED"/>
    <property type="match status" value="1"/>
</dbReference>
<dbReference type="InterPro" id="IPR011009">
    <property type="entry name" value="Kinase-like_dom_sf"/>
</dbReference>
<keyword evidence="4" id="KW-0418">Kinase</keyword>
<evidence type="ECO:0000256" key="1">
    <source>
        <dbReference type="ARBA" id="ARBA00022527"/>
    </source>
</evidence>
<evidence type="ECO:0000313" key="7">
    <source>
        <dbReference type="EMBL" id="KAJ8302503.1"/>
    </source>
</evidence>
<name>A0ABQ9EGX9_TEGGR</name>
<dbReference type="EMBL" id="JARBDR010000917">
    <property type="protein sequence ID" value="KAJ8302503.1"/>
    <property type="molecule type" value="Genomic_DNA"/>
</dbReference>
<dbReference type="InterPro" id="IPR051852">
    <property type="entry name" value="Alpha-type_PK"/>
</dbReference>
<feature type="domain" description="Alpha-type protein kinase" evidence="6">
    <location>
        <begin position="1"/>
        <end position="218"/>
    </location>
</feature>
<sequence length="218" mass="25085">MHMSNDTFPSSPDNVCASFDYNPIKEGSRFDVYKASMFYARNYESMEKAVVKASRSSHADEAFWDKYLKILETASHSSSQFKEELHKHKHHPHGIIFPKCYVSAMDSTSSKLNSFFGHMKGYRKHIKKDEYVLIEPHIEGHWERYVNCDGTILENCPEILQAFCHFTYYHSDGELMITGLKGSFHEGHYNLTVPNIHSSSHMYGQNDVGMDGIMNSLI</sequence>
<reference evidence="7 8" key="1">
    <citation type="submission" date="2022-12" db="EMBL/GenBank/DDBJ databases">
        <title>Chromosome-level genome of Tegillarca granosa.</title>
        <authorList>
            <person name="Kim J."/>
        </authorList>
    </citation>
    <scope>NUCLEOTIDE SEQUENCE [LARGE SCALE GENOMIC DNA]</scope>
    <source>
        <strain evidence="7">Teg-2019</strain>
        <tissue evidence="7">Adductor muscle</tissue>
    </source>
</reference>
<dbReference type="SUPFAM" id="SSF56112">
    <property type="entry name" value="Protein kinase-like (PK-like)"/>
    <property type="match status" value="1"/>
</dbReference>
<dbReference type="PROSITE" id="PS51158">
    <property type="entry name" value="ALPHA_KINASE"/>
    <property type="match status" value="1"/>
</dbReference>
<keyword evidence="1" id="KW-0723">Serine/threonine-protein kinase</keyword>
<dbReference type="Gene3D" id="3.20.200.10">
    <property type="entry name" value="MHCK/EF2 kinase"/>
    <property type="match status" value="1"/>
</dbReference>
<keyword evidence="8" id="KW-1185">Reference proteome</keyword>
<evidence type="ECO:0000259" key="6">
    <source>
        <dbReference type="PROSITE" id="PS51158"/>
    </source>
</evidence>
<proteinExistence type="predicted"/>
<dbReference type="Pfam" id="PF02816">
    <property type="entry name" value="Alpha_kinase"/>
    <property type="match status" value="1"/>
</dbReference>
<accession>A0ABQ9EGX9</accession>
<evidence type="ECO:0000313" key="8">
    <source>
        <dbReference type="Proteomes" id="UP001217089"/>
    </source>
</evidence>
<dbReference type="SMART" id="SM00811">
    <property type="entry name" value="Alpha_kinase"/>
    <property type="match status" value="1"/>
</dbReference>
<keyword evidence="2" id="KW-0808">Transferase</keyword>
<keyword evidence="5" id="KW-0067">ATP-binding</keyword>
<protein>
    <recommendedName>
        <fullName evidence="6">Alpha-type protein kinase domain-containing protein</fullName>
    </recommendedName>
</protein>
<dbReference type="Proteomes" id="UP001217089">
    <property type="component" value="Unassembled WGS sequence"/>
</dbReference>
<evidence type="ECO:0000256" key="4">
    <source>
        <dbReference type="ARBA" id="ARBA00022777"/>
    </source>
</evidence>
<comment type="caution">
    <text evidence="7">The sequence shown here is derived from an EMBL/GenBank/DDBJ whole genome shotgun (WGS) entry which is preliminary data.</text>
</comment>
<dbReference type="PANTHER" id="PTHR45992:SF11">
    <property type="entry name" value="ALPHA-TYPE PROTEIN KINASE DOMAIN-CONTAINING PROTEIN"/>
    <property type="match status" value="1"/>
</dbReference>